<proteinExistence type="predicted"/>
<dbReference type="STRING" id="720554.Clocl_1430"/>
<name>G8M1A5_ACECE</name>
<reference evidence="2 3" key="2">
    <citation type="journal article" date="2012" name="Stand. Genomic Sci.">
        <title>Complete Genome Sequence of Clostridium clariflavum DSM 19732.</title>
        <authorList>
            <person name="Izquierdo J.A."/>
            <person name="Goodwin L."/>
            <person name="Davenport K.W."/>
            <person name="Teshima H."/>
            <person name="Bruce D."/>
            <person name="Detter C."/>
            <person name="Tapia R."/>
            <person name="Han S."/>
            <person name="Land M."/>
            <person name="Hauser L."/>
            <person name="Jeffries C.D."/>
            <person name="Han J."/>
            <person name="Pitluck S."/>
            <person name="Nolan M."/>
            <person name="Chen A."/>
            <person name="Huntemann M."/>
            <person name="Mavromatis K."/>
            <person name="Mikhailova N."/>
            <person name="Liolios K."/>
            <person name="Woyke T."/>
            <person name="Lynd L.R."/>
        </authorList>
    </citation>
    <scope>NUCLEOTIDE SEQUENCE [LARGE SCALE GENOMIC DNA]</scope>
    <source>
        <strain evidence="3">DSM 19732 / NBRC 101661 / EBR45</strain>
    </source>
</reference>
<feature type="transmembrane region" description="Helical" evidence="1">
    <location>
        <begin position="91"/>
        <end position="112"/>
    </location>
</feature>
<dbReference type="EMBL" id="CP003065">
    <property type="protein sequence ID" value="AEV68081.1"/>
    <property type="molecule type" value="Genomic_DNA"/>
</dbReference>
<dbReference type="PIRSF" id="PIRSF029895">
    <property type="entry name" value="SpoIV"/>
    <property type="match status" value="1"/>
</dbReference>
<accession>G8M1A5</accession>
<dbReference type="Pfam" id="PF06898">
    <property type="entry name" value="YqfD"/>
    <property type="match status" value="1"/>
</dbReference>
<evidence type="ECO:0000313" key="3">
    <source>
        <dbReference type="Proteomes" id="UP000005435"/>
    </source>
</evidence>
<dbReference type="RefSeq" id="WP_014254694.1">
    <property type="nucleotide sequence ID" value="NC_016627.1"/>
</dbReference>
<keyword evidence="1" id="KW-0812">Transmembrane</keyword>
<dbReference type="NCBIfam" id="TIGR02876">
    <property type="entry name" value="spore_yqfD"/>
    <property type="match status" value="1"/>
</dbReference>
<dbReference type="OrthoDB" id="1640349at2"/>
<dbReference type="HOGENOM" id="CLU_050521_1_0_9"/>
<reference evidence="3" key="1">
    <citation type="submission" date="2011-12" db="EMBL/GenBank/DDBJ databases">
        <title>Complete sequence of Clostridium clariflavum DSM 19732.</title>
        <authorList>
            <consortium name="US DOE Joint Genome Institute"/>
            <person name="Lucas S."/>
            <person name="Han J."/>
            <person name="Lapidus A."/>
            <person name="Cheng J.-F."/>
            <person name="Goodwin L."/>
            <person name="Pitluck S."/>
            <person name="Peters L."/>
            <person name="Teshima H."/>
            <person name="Detter J.C."/>
            <person name="Han C."/>
            <person name="Tapia R."/>
            <person name="Land M."/>
            <person name="Hauser L."/>
            <person name="Kyrpides N."/>
            <person name="Ivanova N."/>
            <person name="Pagani I."/>
            <person name="Kitzmiller T."/>
            <person name="Lynd L."/>
            <person name="Izquierdo J."/>
            <person name="Woyke T."/>
        </authorList>
    </citation>
    <scope>NUCLEOTIDE SEQUENCE [LARGE SCALE GENOMIC DNA]</scope>
    <source>
        <strain evidence="3">DSM 19732 / NBRC 101661 / EBR45</strain>
    </source>
</reference>
<organism evidence="2 3">
    <name type="scientific">Acetivibrio clariflavus (strain DSM 19732 / NBRC 101661 / EBR45)</name>
    <name type="common">Clostridium clariflavum</name>
    <dbReference type="NCBI Taxonomy" id="720554"/>
    <lineage>
        <taxon>Bacteria</taxon>
        <taxon>Bacillati</taxon>
        <taxon>Bacillota</taxon>
        <taxon>Clostridia</taxon>
        <taxon>Eubacteriales</taxon>
        <taxon>Oscillospiraceae</taxon>
        <taxon>Acetivibrio</taxon>
    </lineage>
</organism>
<protein>
    <submittedName>
        <fullName evidence="2">Sporulation protein YqfD</fullName>
    </submittedName>
</protein>
<gene>
    <name evidence="2" type="ordered locus">Clocl_1430</name>
</gene>
<dbReference type="eggNOG" id="COG0561">
    <property type="taxonomic scope" value="Bacteria"/>
</dbReference>
<evidence type="ECO:0000256" key="1">
    <source>
        <dbReference type="SAM" id="Phobius"/>
    </source>
</evidence>
<dbReference type="InterPro" id="IPR010690">
    <property type="entry name" value="YqfD"/>
</dbReference>
<dbReference type="AlphaFoldDB" id="G8M1A5"/>
<keyword evidence="1" id="KW-0472">Membrane</keyword>
<keyword evidence="3" id="KW-1185">Reference proteome</keyword>
<keyword evidence="1" id="KW-1133">Transmembrane helix</keyword>
<evidence type="ECO:0000313" key="2">
    <source>
        <dbReference type="EMBL" id="AEV68081.1"/>
    </source>
</evidence>
<sequence length="397" mass="45363" precursor="true">MLLRLWNYVKGYVIIFVEGYFLEKFVNICTRRQIFLWDIKKRKNSSMSMKVSIKGFKMLRPIAKKTGCRVKIIGRRGVPFVLYRYKRRKTFVAGAVLFVLLFYFMTSFVWSIEVTGNEKLETEVIMDKVYQLGVKPGVLKYRINPHDVANSLRFDIKDLSWVSVVIKGTKVKIEVAEGVEKPKLVDKNTPCDIVAAKDGVIKSIIVKAGLEAVKVGETVKKGQVLISGTVPVKNQEDNPRILHAIGDVIARTWYDAREPVETKIFEKNRTGRKKDYLSVVIFSKKIGLFHAGLPYEEYEKVNIEKNLTIGEDLVLPFGIVIERYYENNIIEKEISLDEAKKIAANNAYKKVYSNLPKDAKIVDTSVNFIENEDGRIFAEAIIECLENIGYEREIGGN</sequence>
<dbReference type="KEGG" id="ccl:Clocl_1430"/>
<dbReference type="Proteomes" id="UP000005435">
    <property type="component" value="Chromosome"/>
</dbReference>